<comment type="caution">
    <text evidence="2">The sequence shown here is derived from an EMBL/GenBank/DDBJ whole genome shotgun (WGS) entry which is preliminary data.</text>
</comment>
<dbReference type="Pfam" id="PF07028">
    <property type="entry name" value="DUF1319"/>
    <property type="match status" value="1"/>
</dbReference>
<name>A0A8J5M6V2_ZINOF</name>
<organism evidence="2 3">
    <name type="scientific">Zingiber officinale</name>
    <name type="common">Ginger</name>
    <name type="synonym">Amomum zingiber</name>
    <dbReference type="NCBI Taxonomy" id="94328"/>
    <lineage>
        <taxon>Eukaryota</taxon>
        <taxon>Viridiplantae</taxon>
        <taxon>Streptophyta</taxon>
        <taxon>Embryophyta</taxon>
        <taxon>Tracheophyta</taxon>
        <taxon>Spermatophyta</taxon>
        <taxon>Magnoliopsida</taxon>
        <taxon>Liliopsida</taxon>
        <taxon>Zingiberales</taxon>
        <taxon>Zingiberaceae</taxon>
        <taxon>Zingiber</taxon>
    </lineage>
</organism>
<dbReference type="AlphaFoldDB" id="A0A8J5M6V2"/>
<sequence length="149" mass="16531">MPKHHHVKEEEGPGRQDPSVASSQTSLSVASECPETPHGQTPPSEGPAHAGTYVPLLEQVTNEVGIPIMMRDQTRPPLDPLSATEISTVQVIGAIPEVRENKPLTKQEVCDLVREIARHPKLMEKKVLRLTEELNKKLDRVESLLQKLE</sequence>
<keyword evidence="3" id="KW-1185">Reference proteome</keyword>
<feature type="region of interest" description="Disordered" evidence="1">
    <location>
        <begin position="1"/>
        <end position="56"/>
    </location>
</feature>
<dbReference type="EMBL" id="JACMSC010000001">
    <property type="protein sequence ID" value="KAG6535785.1"/>
    <property type="molecule type" value="Genomic_DNA"/>
</dbReference>
<evidence type="ECO:0000313" key="2">
    <source>
        <dbReference type="EMBL" id="KAG6535785.1"/>
    </source>
</evidence>
<evidence type="ECO:0000313" key="3">
    <source>
        <dbReference type="Proteomes" id="UP000734854"/>
    </source>
</evidence>
<dbReference type="Proteomes" id="UP000734854">
    <property type="component" value="Unassembled WGS sequence"/>
</dbReference>
<reference evidence="2 3" key="1">
    <citation type="submission" date="2020-08" db="EMBL/GenBank/DDBJ databases">
        <title>Plant Genome Project.</title>
        <authorList>
            <person name="Zhang R.-G."/>
        </authorList>
    </citation>
    <scope>NUCLEOTIDE SEQUENCE [LARGE SCALE GENOMIC DNA]</scope>
    <source>
        <tissue evidence="2">Rhizome</tissue>
    </source>
</reference>
<proteinExistence type="predicted"/>
<evidence type="ECO:0000256" key="1">
    <source>
        <dbReference type="SAM" id="MobiDB-lite"/>
    </source>
</evidence>
<protein>
    <submittedName>
        <fullName evidence="2">Uncharacterized protein</fullName>
    </submittedName>
</protein>
<gene>
    <name evidence="2" type="ORF">ZIOFF_000814</name>
</gene>
<dbReference type="InterPro" id="IPR010746">
    <property type="entry name" value="CYMV_Orf1"/>
</dbReference>
<accession>A0A8J5M6V2</accession>
<feature type="compositionally biased region" description="Polar residues" evidence="1">
    <location>
        <begin position="19"/>
        <end position="29"/>
    </location>
</feature>